<dbReference type="Pfam" id="PF06439">
    <property type="entry name" value="3keto-disac_hyd"/>
    <property type="match status" value="1"/>
</dbReference>
<comment type="caution">
    <text evidence="2">The sequence shown here is derived from an EMBL/GenBank/DDBJ whole genome shotgun (WGS) entry which is preliminary data.</text>
</comment>
<feature type="domain" description="3-keto-alpha-glucoside-1,2-lyase/3-keto-2-hydroxy-glucal hydratase" evidence="1">
    <location>
        <begin position="43"/>
        <end position="241"/>
    </location>
</feature>
<organism evidence="2 3">
    <name type="scientific">Sphingomonas jinjuensis</name>
    <dbReference type="NCBI Taxonomy" id="535907"/>
    <lineage>
        <taxon>Bacteria</taxon>
        <taxon>Pseudomonadati</taxon>
        <taxon>Pseudomonadota</taxon>
        <taxon>Alphaproteobacteria</taxon>
        <taxon>Sphingomonadales</taxon>
        <taxon>Sphingomonadaceae</taxon>
        <taxon>Sphingomonas</taxon>
    </lineage>
</organism>
<evidence type="ECO:0000313" key="3">
    <source>
        <dbReference type="Proteomes" id="UP000529795"/>
    </source>
</evidence>
<dbReference type="EMBL" id="JACIEV010000005">
    <property type="protein sequence ID" value="MBB4154000.1"/>
    <property type="molecule type" value="Genomic_DNA"/>
</dbReference>
<evidence type="ECO:0000313" key="2">
    <source>
        <dbReference type="EMBL" id="MBB4154000.1"/>
    </source>
</evidence>
<dbReference type="RefSeq" id="WP_183984134.1">
    <property type="nucleotide sequence ID" value="NZ_JACIEV010000005.1"/>
</dbReference>
<dbReference type="Gene3D" id="2.60.120.560">
    <property type="entry name" value="Exo-inulinase, domain 1"/>
    <property type="match status" value="1"/>
</dbReference>
<proteinExistence type="predicted"/>
<protein>
    <recommendedName>
        <fullName evidence="1">3-keto-alpha-glucoside-1,2-lyase/3-keto-2-hydroxy-glucal hydratase domain-containing protein</fullName>
    </recommendedName>
</protein>
<dbReference type="InterPro" id="IPR010496">
    <property type="entry name" value="AL/BT2_dom"/>
</dbReference>
<reference evidence="2 3" key="1">
    <citation type="submission" date="2020-08" db="EMBL/GenBank/DDBJ databases">
        <title>Genomic Encyclopedia of Type Strains, Phase IV (KMG-IV): sequencing the most valuable type-strain genomes for metagenomic binning, comparative biology and taxonomic classification.</title>
        <authorList>
            <person name="Goeker M."/>
        </authorList>
    </citation>
    <scope>NUCLEOTIDE SEQUENCE [LARGE SCALE GENOMIC DNA]</scope>
    <source>
        <strain evidence="2 3">YC6723</strain>
    </source>
</reference>
<gene>
    <name evidence="2" type="ORF">GGQ80_001910</name>
</gene>
<dbReference type="GO" id="GO:0016787">
    <property type="term" value="F:hydrolase activity"/>
    <property type="evidence" value="ECO:0007669"/>
    <property type="project" value="InterPro"/>
</dbReference>
<dbReference type="Proteomes" id="UP000529795">
    <property type="component" value="Unassembled WGS sequence"/>
</dbReference>
<accession>A0A840F7R8</accession>
<dbReference type="AlphaFoldDB" id="A0A840F7R8"/>
<sequence>MTLALMLAAVQATATPQATEQWQPKPPVVTPGAGVDAMPPSDAIRLFDGRDLSQWVSVADGKPAGWTVAGGAMTVAQGAGNIETRRRFGSYQLHLEFRIPADVTGEGQGRGNSGLFLASTGPGDEGYELQILDSYRNDTYVNGQAGALYKQHAPLANPARPPGAWQSLDVVWHPPVFAPGGTVIRPAFVTALMNGVLVQDRAVLKGPTLYVGTPGYRPHGPSPIKLQAHGAPVSFRNIWVRAIPD</sequence>
<name>A0A840F7R8_9SPHN</name>
<evidence type="ECO:0000259" key="1">
    <source>
        <dbReference type="Pfam" id="PF06439"/>
    </source>
</evidence>
<keyword evidence="3" id="KW-1185">Reference proteome</keyword>